<dbReference type="Proteomes" id="UP001071230">
    <property type="component" value="Unassembled WGS sequence"/>
</dbReference>
<evidence type="ECO:0000313" key="2">
    <source>
        <dbReference type="EMBL" id="CAA7601887.1"/>
    </source>
</evidence>
<dbReference type="EMBL" id="LR746496">
    <property type="protein sequence ID" value="CAA7601887.1"/>
    <property type="molecule type" value="Genomic_DNA"/>
</dbReference>
<dbReference type="KEGG" id="aacx:DEACI_2558"/>
<dbReference type="EMBL" id="CDGJ01000078">
    <property type="protein sequence ID" value="CEJ08269.1"/>
    <property type="molecule type" value="Genomic_DNA"/>
</dbReference>
<gene>
    <name evidence="2" type="ORF">DEACI_2558</name>
    <name evidence="3" type="ORF">DEACI_2745</name>
</gene>
<proteinExistence type="predicted"/>
<keyword evidence="4" id="KW-1185">Reference proteome</keyword>
<keyword evidence="1" id="KW-0175">Coiled coil</keyword>
<dbReference type="AlphaFoldDB" id="A0A8S0XXP1"/>
<accession>A0A8S0XXP1</accession>
<evidence type="ECO:0000313" key="4">
    <source>
        <dbReference type="Proteomes" id="UP001071230"/>
    </source>
</evidence>
<reference evidence="3" key="1">
    <citation type="submission" date="2014-11" db="EMBL/GenBank/DDBJ databases">
        <authorList>
            <person name="Hornung B.V."/>
        </authorList>
    </citation>
    <scope>NUCLEOTIDE SEQUENCE</scope>
    <source>
        <strain evidence="3">INE</strain>
    </source>
</reference>
<dbReference type="Proteomes" id="UP000836597">
    <property type="component" value="Chromosome"/>
</dbReference>
<evidence type="ECO:0000313" key="3">
    <source>
        <dbReference type="EMBL" id="CEJ08269.1"/>
    </source>
</evidence>
<feature type="coiled-coil region" evidence="1">
    <location>
        <begin position="11"/>
        <end position="75"/>
    </location>
</feature>
<dbReference type="RefSeq" id="WP_240985351.1">
    <property type="nucleotide sequence ID" value="NZ_CDGJ01000078.1"/>
</dbReference>
<reference evidence="2" key="2">
    <citation type="submission" date="2020-01" db="EMBL/GenBank/DDBJ databases">
        <authorList>
            <person name="Hornung B."/>
        </authorList>
    </citation>
    <scope>NUCLEOTIDE SEQUENCE</scope>
    <source>
        <strain evidence="2">PacBioINE</strain>
    </source>
</reference>
<evidence type="ECO:0000256" key="1">
    <source>
        <dbReference type="SAM" id="Coils"/>
    </source>
</evidence>
<sequence>METERGVAEVEDLAKFDRAALERRLKNLEEELDELEEEKSFVLRQTGLHVGGGKVKQYDAQTKALQESIAELRAELASRAS</sequence>
<name>A0A8S0XXP1_9FIRM</name>
<organism evidence="2">
    <name type="scientific">Acididesulfobacillus acetoxydans</name>
    <dbReference type="NCBI Taxonomy" id="1561005"/>
    <lineage>
        <taxon>Bacteria</taxon>
        <taxon>Bacillati</taxon>
        <taxon>Bacillota</taxon>
        <taxon>Clostridia</taxon>
        <taxon>Eubacteriales</taxon>
        <taxon>Peptococcaceae</taxon>
        <taxon>Acididesulfobacillus</taxon>
    </lineage>
</organism>
<protein>
    <submittedName>
        <fullName evidence="2">Uncharacterized protein</fullName>
    </submittedName>
</protein>